<dbReference type="OrthoDB" id="9943433at2759"/>
<evidence type="ECO:0000313" key="1">
    <source>
        <dbReference type="EMBL" id="POI21091.1"/>
    </source>
</evidence>
<dbReference type="Proteomes" id="UP000237246">
    <property type="component" value="Unassembled WGS sequence"/>
</dbReference>
<reference evidence="1 2" key="1">
    <citation type="submission" date="2018-01" db="EMBL/GenBank/DDBJ databases">
        <title>Comparison of the Chinese Bamboo Partridge and Red Junglefowl genome sequences highlights the importance of demography in genome evolution.</title>
        <authorList>
            <person name="Tiley G.P."/>
            <person name="Kimball R.T."/>
            <person name="Braun E.L."/>
            <person name="Burleigh J.G."/>
        </authorList>
    </citation>
    <scope>NUCLEOTIDE SEQUENCE [LARGE SCALE GENOMIC DNA]</scope>
    <source>
        <strain evidence="1">RTK389</strain>
        <tissue evidence="1">Blood</tissue>
    </source>
</reference>
<dbReference type="EMBL" id="PPHD01073589">
    <property type="protein sequence ID" value="POI21091.1"/>
    <property type="molecule type" value="Genomic_DNA"/>
</dbReference>
<gene>
    <name evidence="1" type="ORF">CIB84_015162</name>
</gene>
<protein>
    <submittedName>
        <fullName evidence="1">Uncharacterized protein</fullName>
    </submittedName>
</protein>
<comment type="caution">
    <text evidence="1">The sequence shown here is derived from an EMBL/GenBank/DDBJ whole genome shotgun (WGS) entry which is preliminary data.</text>
</comment>
<keyword evidence="2" id="KW-1185">Reference proteome</keyword>
<organism evidence="1 2">
    <name type="scientific">Bambusicola thoracicus</name>
    <name type="common">Chinese bamboo-partridge</name>
    <name type="synonym">Perdix thoracica</name>
    <dbReference type="NCBI Taxonomy" id="9083"/>
    <lineage>
        <taxon>Eukaryota</taxon>
        <taxon>Metazoa</taxon>
        <taxon>Chordata</taxon>
        <taxon>Craniata</taxon>
        <taxon>Vertebrata</taxon>
        <taxon>Euteleostomi</taxon>
        <taxon>Archelosauria</taxon>
        <taxon>Archosauria</taxon>
        <taxon>Dinosauria</taxon>
        <taxon>Saurischia</taxon>
        <taxon>Theropoda</taxon>
        <taxon>Coelurosauria</taxon>
        <taxon>Aves</taxon>
        <taxon>Neognathae</taxon>
        <taxon>Galloanserae</taxon>
        <taxon>Galliformes</taxon>
        <taxon>Phasianidae</taxon>
        <taxon>Perdicinae</taxon>
        <taxon>Bambusicola</taxon>
    </lineage>
</organism>
<sequence>MSKELQELQKQWHFIVQSIHSNSNVGLHENWETICDALLKPGALQVLRYGSLQCLLFLWHFSSSLLLQRS</sequence>
<evidence type="ECO:0000313" key="2">
    <source>
        <dbReference type="Proteomes" id="UP000237246"/>
    </source>
</evidence>
<accession>A0A2P4SAE2</accession>
<proteinExistence type="predicted"/>
<dbReference type="AlphaFoldDB" id="A0A2P4SAE2"/>
<name>A0A2P4SAE2_BAMTH</name>